<gene>
    <name evidence="1" type="ORF">HO173_005098</name>
</gene>
<evidence type="ECO:0000313" key="2">
    <source>
        <dbReference type="Proteomes" id="UP000578531"/>
    </source>
</evidence>
<dbReference type="GeneID" id="59286762"/>
<comment type="caution">
    <text evidence="1">The sequence shown here is derived from an EMBL/GenBank/DDBJ whole genome shotgun (WGS) entry which is preliminary data.</text>
</comment>
<dbReference type="Proteomes" id="UP000578531">
    <property type="component" value="Unassembled WGS sequence"/>
</dbReference>
<organism evidence="1 2">
    <name type="scientific">Letharia columbiana</name>
    <dbReference type="NCBI Taxonomy" id="112416"/>
    <lineage>
        <taxon>Eukaryota</taxon>
        <taxon>Fungi</taxon>
        <taxon>Dikarya</taxon>
        <taxon>Ascomycota</taxon>
        <taxon>Pezizomycotina</taxon>
        <taxon>Lecanoromycetes</taxon>
        <taxon>OSLEUM clade</taxon>
        <taxon>Lecanoromycetidae</taxon>
        <taxon>Lecanorales</taxon>
        <taxon>Lecanorineae</taxon>
        <taxon>Parmeliaceae</taxon>
        <taxon>Letharia</taxon>
    </lineage>
</organism>
<dbReference type="RefSeq" id="XP_037166140.1">
    <property type="nucleotide sequence ID" value="XM_037307016.1"/>
</dbReference>
<proteinExistence type="predicted"/>
<name>A0A8H6FXU7_9LECA</name>
<protein>
    <submittedName>
        <fullName evidence="1">Uncharacterized protein</fullName>
    </submittedName>
</protein>
<accession>A0A8H6FXU7</accession>
<dbReference type="EMBL" id="JACCJC010000017">
    <property type="protein sequence ID" value="KAF6236807.1"/>
    <property type="molecule type" value="Genomic_DNA"/>
</dbReference>
<sequence>MRRDEIAWLFLHLPEDVLKDGDEGMPKSLEDLRRNEGVYQPNIRLLPDTRLRWNDEGWKKRGLYGMVGYHLFYTLTKGEPLTPNPYVAGKVSGDMFLLQASDDIDSGWRRFYVDVSSEIGFSSQGGKTYIEDPHIGRFEIQMRSVEQLGGSWTRYYFVLTVGLSMPVLQSNSTTIAYNLFSPWSYFSAETS</sequence>
<evidence type="ECO:0000313" key="1">
    <source>
        <dbReference type="EMBL" id="KAF6236807.1"/>
    </source>
</evidence>
<keyword evidence="2" id="KW-1185">Reference proteome</keyword>
<reference evidence="1 2" key="1">
    <citation type="journal article" date="2020" name="Genomics">
        <title>Complete, high-quality genomes from long-read metagenomic sequencing of two wolf lichen thalli reveals enigmatic genome architecture.</title>
        <authorList>
            <person name="McKenzie S.K."/>
            <person name="Walston R.F."/>
            <person name="Allen J.L."/>
        </authorList>
    </citation>
    <scope>NUCLEOTIDE SEQUENCE [LARGE SCALE GENOMIC DNA]</scope>
    <source>
        <strain evidence="1">WasteWater2</strain>
    </source>
</reference>
<dbReference type="AlphaFoldDB" id="A0A8H6FXU7"/>